<keyword evidence="1" id="KW-1133">Transmembrane helix</keyword>
<evidence type="ECO:0000313" key="2">
    <source>
        <dbReference type="EMBL" id="ACU62135.1"/>
    </source>
</evidence>
<dbReference type="EMBL" id="CP001699">
    <property type="protein sequence ID" value="ACU62135.1"/>
    <property type="molecule type" value="Genomic_DNA"/>
</dbReference>
<sequence length="94" mass="10985">MGRLRFFLKLAFICNICFLAAEASYYIDFKGQAPELLKFILPMGIMFAFPLNLLVLLFAVLALGRRRIAWAELPPFVFIMNIIILLVQFYFLFR</sequence>
<accession>A0A979GYY8</accession>
<organism evidence="2 3">
    <name type="scientific">Chitinophaga pinensis (strain ATCC 43595 / DSM 2588 / LMG 13176 / NBRC 15968 / NCIMB 11800 / UQM 2034)</name>
    <dbReference type="NCBI Taxonomy" id="485918"/>
    <lineage>
        <taxon>Bacteria</taxon>
        <taxon>Pseudomonadati</taxon>
        <taxon>Bacteroidota</taxon>
        <taxon>Chitinophagia</taxon>
        <taxon>Chitinophagales</taxon>
        <taxon>Chitinophagaceae</taxon>
        <taxon>Chitinophaga</taxon>
    </lineage>
</organism>
<feature type="transmembrane region" description="Helical" evidence="1">
    <location>
        <begin position="39"/>
        <end position="63"/>
    </location>
</feature>
<protein>
    <submittedName>
        <fullName evidence="2">Uncharacterized protein</fullName>
    </submittedName>
</protein>
<reference evidence="3" key="1">
    <citation type="submission" date="2009-08" db="EMBL/GenBank/DDBJ databases">
        <title>The complete genome of Chitinophaga pinensis DSM 2588.</title>
        <authorList>
            <consortium name="US DOE Joint Genome Institute (JGI-PGF)"/>
            <person name="Lucas S."/>
            <person name="Copeland A."/>
            <person name="Lapidus A."/>
            <person name="Glavina del Rio T."/>
            <person name="Dalin E."/>
            <person name="Tice H."/>
            <person name="Bruce D."/>
            <person name="Goodwin L."/>
            <person name="Pitluck S."/>
            <person name="Kyrpides N."/>
            <person name="Mavromatis K."/>
            <person name="Ivanova N."/>
            <person name="Mikhailova N."/>
            <person name="Sims D."/>
            <person name="Meinche L."/>
            <person name="Brettin T."/>
            <person name="Detter J.C."/>
            <person name="Han C."/>
            <person name="Larimer F."/>
            <person name="Land M."/>
            <person name="Hauser L."/>
            <person name="Markowitz V."/>
            <person name="Cheng J.-F."/>
            <person name="Hugenholtz P."/>
            <person name="Woyke T."/>
            <person name="Wu D."/>
            <person name="Spring S."/>
            <person name="Klenk H.-P."/>
            <person name="Eisen J.A."/>
        </authorList>
    </citation>
    <scope>NUCLEOTIDE SEQUENCE [LARGE SCALE GENOMIC DNA]</scope>
    <source>
        <strain evidence="3">ATCC 43595 / DSM 2588 / LMG 13176 / NBRC 15968 / NCIMB 11800 / UQM 2034</strain>
    </source>
</reference>
<dbReference type="AlphaFoldDB" id="A0A979GYY8"/>
<gene>
    <name evidence="2" type="ordered locus">Cpin_4698</name>
</gene>
<keyword evidence="1" id="KW-0812">Transmembrane</keyword>
<feature type="transmembrane region" description="Helical" evidence="1">
    <location>
        <begin position="75"/>
        <end position="93"/>
    </location>
</feature>
<evidence type="ECO:0000256" key="1">
    <source>
        <dbReference type="SAM" id="Phobius"/>
    </source>
</evidence>
<proteinExistence type="predicted"/>
<evidence type="ECO:0000313" key="3">
    <source>
        <dbReference type="Proteomes" id="UP000002215"/>
    </source>
</evidence>
<reference evidence="2 3" key="2">
    <citation type="journal article" date="2010" name="Stand. Genomic Sci.">
        <title>Complete genome sequence of Chitinophaga pinensis type strain (UQM 2034).</title>
        <authorList>
            <person name="Glavina Del Rio T."/>
            <person name="Abt B."/>
            <person name="Spring S."/>
            <person name="Lapidus A."/>
            <person name="Nolan M."/>
            <person name="Tice H."/>
            <person name="Copeland A."/>
            <person name="Cheng J.F."/>
            <person name="Chen F."/>
            <person name="Bruce D."/>
            <person name="Goodwin L."/>
            <person name="Pitluck S."/>
            <person name="Ivanova N."/>
            <person name="Mavromatis K."/>
            <person name="Mikhailova N."/>
            <person name="Pati A."/>
            <person name="Chen A."/>
            <person name="Palaniappan K."/>
            <person name="Land M."/>
            <person name="Hauser L."/>
            <person name="Chang Y.J."/>
            <person name="Jeffries C.D."/>
            <person name="Chain P."/>
            <person name="Saunders E."/>
            <person name="Detter J.C."/>
            <person name="Brettin T."/>
            <person name="Rohde M."/>
            <person name="Goker M."/>
            <person name="Bristow J."/>
            <person name="Eisen J.A."/>
            <person name="Markowitz V."/>
            <person name="Hugenholtz P."/>
            <person name="Kyrpides N.C."/>
            <person name="Klenk H.P."/>
            <person name="Lucas S."/>
        </authorList>
    </citation>
    <scope>NUCLEOTIDE SEQUENCE [LARGE SCALE GENOMIC DNA]</scope>
    <source>
        <strain evidence="3">ATCC 43595 / DSM 2588 / LMG 13176 / NBRC 15968 / NCIMB 11800 / UQM 2034</strain>
    </source>
</reference>
<dbReference type="KEGG" id="cpi:Cpin_4698"/>
<dbReference type="Proteomes" id="UP000002215">
    <property type="component" value="Chromosome"/>
</dbReference>
<dbReference type="RefSeq" id="WP_012792303.1">
    <property type="nucleotide sequence ID" value="NC_013132.1"/>
</dbReference>
<name>A0A979GYY8_CHIPD</name>
<dbReference type="OrthoDB" id="680057at2"/>
<feature type="transmembrane region" description="Helical" evidence="1">
    <location>
        <begin position="7"/>
        <end position="27"/>
    </location>
</feature>
<keyword evidence="1" id="KW-0472">Membrane</keyword>